<dbReference type="OrthoDB" id="6021171at2759"/>
<dbReference type="GO" id="GO:0097400">
    <property type="term" value="P:interleukin-17-mediated signaling pathway"/>
    <property type="evidence" value="ECO:0007669"/>
    <property type="project" value="UniProtKB-ARBA"/>
</dbReference>
<dbReference type="InterPro" id="IPR013568">
    <property type="entry name" value="SEFIR_dom"/>
</dbReference>
<gene>
    <name evidence="15" type="primary">TRAF3IP2</name>
    <name evidence="15" type="ORF">BLAG_LOCUS16354</name>
</gene>
<evidence type="ECO:0000256" key="6">
    <source>
        <dbReference type="ARBA" id="ARBA00064316"/>
    </source>
</evidence>
<evidence type="ECO:0000313" key="15">
    <source>
        <dbReference type="EMBL" id="CAH1258948.1"/>
    </source>
</evidence>
<dbReference type="AlphaFoldDB" id="A0A8K0ENX2"/>
<dbReference type="PROSITE" id="PS51534">
    <property type="entry name" value="SEFIR"/>
    <property type="match status" value="1"/>
</dbReference>
<dbReference type="PANTHER" id="PTHR34257">
    <property type="entry name" value="ADAPTER PROTEIN CIKS"/>
    <property type="match status" value="1"/>
</dbReference>
<feature type="domain" description="SEFIR" evidence="14">
    <location>
        <begin position="72"/>
        <end position="214"/>
    </location>
</feature>
<evidence type="ECO:0000256" key="3">
    <source>
        <dbReference type="ARBA" id="ARBA00022679"/>
    </source>
</evidence>
<evidence type="ECO:0000256" key="12">
    <source>
        <dbReference type="ARBA" id="ARBA00080040"/>
    </source>
</evidence>
<dbReference type="GO" id="GO:0061630">
    <property type="term" value="F:ubiquitin protein ligase activity"/>
    <property type="evidence" value="ECO:0007669"/>
    <property type="project" value="UniProtKB-EC"/>
</dbReference>
<keyword evidence="4" id="KW-0833">Ubl conjugation pathway</keyword>
<dbReference type="GO" id="GO:0000209">
    <property type="term" value="P:protein polyubiquitination"/>
    <property type="evidence" value="ECO:0007669"/>
    <property type="project" value="UniProtKB-ARBA"/>
</dbReference>
<evidence type="ECO:0000259" key="14">
    <source>
        <dbReference type="PROSITE" id="PS51534"/>
    </source>
</evidence>
<evidence type="ECO:0000256" key="11">
    <source>
        <dbReference type="ARBA" id="ARBA00078673"/>
    </source>
</evidence>
<protein>
    <recommendedName>
        <fullName evidence="7">E3 ubiquitin ligase TRAF3IP2</fullName>
        <ecNumber evidence="2">2.3.2.27</ecNumber>
    </recommendedName>
    <alternativeName>
        <fullName evidence="8">Adapter protein CIKS</fullName>
    </alternativeName>
    <alternativeName>
        <fullName evidence="9">Connection to IKK and SAPK/JNK</fullName>
    </alternativeName>
    <alternativeName>
        <fullName evidence="12">E3 ubiquitin-protein ligase CIKS</fullName>
    </alternativeName>
    <alternativeName>
        <fullName evidence="10">Nuclear factor NF-kappa-B activator 1</fullName>
    </alternativeName>
    <alternativeName>
        <fullName evidence="11">TRAF3-interacting protein 2</fullName>
    </alternativeName>
</protein>
<comment type="catalytic activity">
    <reaction evidence="1">
        <text>S-ubiquitinyl-[E2 ubiquitin-conjugating enzyme]-L-cysteine + [acceptor protein]-L-lysine = [E2 ubiquitin-conjugating enzyme]-L-cysteine + N(6)-ubiquitinyl-[acceptor protein]-L-lysine.</text>
        <dbReference type="EC" id="2.3.2.27"/>
    </reaction>
</comment>
<keyword evidence="16" id="KW-1185">Reference proteome</keyword>
<dbReference type="Pfam" id="PF08357">
    <property type="entry name" value="SEFIR"/>
    <property type="match status" value="1"/>
</dbReference>
<evidence type="ECO:0000256" key="13">
    <source>
        <dbReference type="SAM" id="MobiDB-lite"/>
    </source>
</evidence>
<dbReference type="EC" id="2.3.2.27" evidence="2"/>
<keyword evidence="3" id="KW-0808">Transferase</keyword>
<dbReference type="SUPFAM" id="SSF52200">
    <property type="entry name" value="Toll/Interleukin receptor TIR domain"/>
    <property type="match status" value="1"/>
</dbReference>
<dbReference type="GO" id="GO:0005737">
    <property type="term" value="C:cytoplasm"/>
    <property type="evidence" value="ECO:0007669"/>
    <property type="project" value="UniProtKB-ARBA"/>
</dbReference>
<reference evidence="15" key="1">
    <citation type="submission" date="2022-01" db="EMBL/GenBank/DDBJ databases">
        <authorList>
            <person name="Braso-Vives M."/>
        </authorList>
    </citation>
    <scope>NUCLEOTIDE SEQUENCE</scope>
</reference>
<name>A0A8K0ENX2_BRALA</name>
<evidence type="ECO:0000313" key="16">
    <source>
        <dbReference type="Proteomes" id="UP000838412"/>
    </source>
</evidence>
<evidence type="ECO:0000256" key="10">
    <source>
        <dbReference type="ARBA" id="ARBA00078387"/>
    </source>
</evidence>
<accession>A0A8K0ENX2</accession>
<evidence type="ECO:0000256" key="9">
    <source>
        <dbReference type="ARBA" id="ARBA00076636"/>
    </source>
</evidence>
<organism evidence="15 16">
    <name type="scientific">Branchiostoma lanceolatum</name>
    <name type="common">Common lancelet</name>
    <name type="synonym">Amphioxus lanceolatum</name>
    <dbReference type="NCBI Taxonomy" id="7740"/>
    <lineage>
        <taxon>Eukaryota</taxon>
        <taxon>Metazoa</taxon>
        <taxon>Chordata</taxon>
        <taxon>Cephalochordata</taxon>
        <taxon>Leptocardii</taxon>
        <taxon>Amphioxiformes</taxon>
        <taxon>Branchiostomatidae</taxon>
        <taxon>Branchiostoma</taxon>
    </lineage>
</organism>
<evidence type="ECO:0000256" key="2">
    <source>
        <dbReference type="ARBA" id="ARBA00012483"/>
    </source>
</evidence>
<sequence>MATAGTTGLNPWPLPHHLQPGLVYHPCAPPGGWQGHYIFPDFVVPGTGPNEQTPAHASPPRSVQKPATAPTKERVFITYSDDNRDHMKEVLKMAYLLSGQGYVVDVDKFQRHFAAMDKIGWLEDKVENSDFIIVACSKKYRHDVDGSGPGEDDDHGLNTRYINRAMQTVYLENKCINYKVIPVLFDGYPRDTCPRWLRNTVLYRWPRDVQDVMCRLRREERYKMPASGRPPIITVRRDYS</sequence>
<evidence type="ECO:0000256" key="1">
    <source>
        <dbReference type="ARBA" id="ARBA00000900"/>
    </source>
</evidence>
<dbReference type="FunFam" id="3.40.50.11530:FF:000007">
    <property type="entry name" value="adapter protein CIKS isoform X3"/>
    <property type="match status" value="1"/>
</dbReference>
<evidence type="ECO:0000256" key="7">
    <source>
        <dbReference type="ARBA" id="ARBA00073304"/>
    </source>
</evidence>
<dbReference type="GO" id="GO:0006959">
    <property type="term" value="P:humoral immune response"/>
    <property type="evidence" value="ECO:0007669"/>
    <property type="project" value="TreeGrafter"/>
</dbReference>
<dbReference type="EMBL" id="OV696688">
    <property type="protein sequence ID" value="CAH1258948.1"/>
    <property type="molecule type" value="Genomic_DNA"/>
</dbReference>
<dbReference type="Gene3D" id="3.40.50.11530">
    <property type="match status" value="1"/>
</dbReference>
<evidence type="ECO:0000256" key="5">
    <source>
        <dbReference type="ARBA" id="ARBA00023198"/>
    </source>
</evidence>
<dbReference type="InterPro" id="IPR035897">
    <property type="entry name" value="Toll_tir_struct_dom_sf"/>
</dbReference>
<evidence type="ECO:0000256" key="8">
    <source>
        <dbReference type="ARBA" id="ARBA00075327"/>
    </source>
</evidence>
<dbReference type="Proteomes" id="UP000838412">
    <property type="component" value="Chromosome 3"/>
</dbReference>
<dbReference type="InterPro" id="IPR053047">
    <property type="entry name" value="E3_ubiq_ligase_TRAF3IP2"/>
</dbReference>
<keyword evidence="5" id="KW-0395">Inflammatory response</keyword>
<dbReference type="PANTHER" id="PTHR34257:SF2">
    <property type="entry name" value="E3 UBIQUITIN LIGASE TRAF3IP2"/>
    <property type="match status" value="1"/>
</dbReference>
<feature type="region of interest" description="Disordered" evidence="13">
    <location>
        <begin position="48"/>
        <end position="72"/>
    </location>
</feature>
<proteinExistence type="predicted"/>
<comment type="subunit">
    <text evidence="6">Interacts with IKBKG/NF-kappa B essential modulator, with CHUK/IKK-alpha and with IKBKB/IKK-beta. Interacts with TRAF6; this interaction is direct. Interacts with IL17RA and IL17RC. Interacts with IL17RB.</text>
</comment>
<evidence type="ECO:0000256" key="4">
    <source>
        <dbReference type="ARBA" id="ARBA00022786"/>
    </source>
</evidence>
<dbReference type="GO" id="GO:0038173">
    <property type="term" value="P:interleukin-17A-mediated signaling pathway"/>
    <property type="evidence" value="ECO:0007669"/>
    <property type="project" value="UniProtKB-ARBA"/>
</dbReference>
<dbReference type="GO" id="GO:0043123">
    <property type="term" value="P:positive regulation of canonical NF-kappaB signal transduction"/>
    <property type="evidence" value="ECO:0007669"/>
    <property type="project" value="TreeGrafter"/>
</dbReference>